<dbReference type="STRING" id="887898.HMPREF0551_0693"/>
<proteinExistence type="predicted"/>
<dbReference type="AlphaFoldDB" id="E7RVI1"/>
<protein>
    <submittedName>
        <fullName evidence="1">Uncharacterized protein</fullName>
    </submittedName>
</protein>
<dbReference type="Proteomes" id="UP000011021">
    <property type="component" value="Unassembled WGS sequence"/>
</dbReference>
<gene>
    <name evidence="1" type="ORF">HMPREF0551_0693</name>
</gene>
<evidence type="ECO:0000313" key="2">
    <source>
        <dbReference type="Proteomes" id="UP000011021"/>
    </source>
</evidence>
<dbReference type="HOGENOM" id="CLU_2898676_0_0_4"/>
<name>E7RVI1_9BURK</name>
<reference evidence="1 2" key="1">
    <citation type="submission" date="2010-12" db="EMBL/GenBank/DDBJ databases">
        <authorList>
            <person name="Muzny D."/>
            <person name="Qin X."/>
            <person name="Deng J."/>
            <person name="Jiang H."/>
            <person name="Liu Y."/>
            <person name="Qu J."/>
            <person name="Song X.-Z."/>
            <person name="Zhang L."/>
            <person name="Thornton R."/>
            <person name="Coyle M."/>
            <person name="Francisco L."/>
            <person name="Jackson L."/>
            <person name="Javaid M."/>
            <person name="Korchina V."/>
            <person name="Kovar C."/>
            <person name="Mata R."/>
            <person name="Mathew T."/>
            <person name="Ngo R."/>
            <person name="Nguyen L."/>
            <person name="Nguyen N."/>
            <person name="Okwuonu G."/>
            <person name="Ongeri F."/>
            <person name="Pham C."/>
            <person name="Simmons D."/>
            <person name="Wilczek-Boney K."/>
            <person name="Hale W."/>
            <person name="Jakkamsetti A."/>
            <person name="Pham P."/>
            <person name="Ruth R."/>
            <person name="San Lucas F."/>
            <person name="Warren J."/>
            <person name="Zhang J."/>
            <person name="Zhao Z."/>
            <person name="Zhou C."/>
            <person name="Zhu D."/>
            <person name="Lee S."/>
            <person name="Bess C."/>
            <person name="Blankenburg K."/>
            <person name="Forbes L."/>
            <person name="Fu Q."/>
            <person name="Gubbala S."/>
            <person name="Hirani K."/>
            <person name="Jayaseelan J.C."/>
            <person name="Lara F."/>
            <person name="Munidasa M."/>
            <person name="Palculict T."/>
            <person name="Patil S."/>
            <person name="Pu L.-L."/>
            <person name="Saada N."/>
            <person name="Tang L."/>
            <person name="Weissenberger G."/>
            <person name="Zhu Y."/>
            <person name="Hemphill L."/>
            <person name="Shang Y."/>
            <person name="Youmans B."/>
            <person name="Ayvaz T."/>
            <person name="Ross M."/>
            <person name="Santibanez J."/>
            <person name="Aqrawi P."/>
            <person name="Gross S."/>
            <person name="Joshi V."/>
            <person name="Fowler G."/>
            <person name="Nazareth L."/>
            <person name="Reid J."/>
            <person name="Worley K."/>
            <person name="Petrosino J."/>
            <person name="Highlander S."/>
            <person name="Gibbs R."/>
        </authorList>
    </citation>
    <scope>NUCLEOTIDE SEQUENCE [LARGE SCALE GENOMIC DNA]</scope>
    <source>
        <strain evidence="1 2">ATCC 51599</strain>
    </source>
</reference>
<comment type="caution">
    <text evidence="1">The sequence shown here is derived from an EMBL/GenBank/DDBJ whole genome shotgun (WGS) entry which is preliminary data.</text>
</comment>
<keyword evidence="2" id="KW-1185">Reference proteome</keyword>
<dbReference type="EMBL" id="AEQP01000002">
    <property type="protein sequence ID" value="EFV95785.1"/>
    <property type="molecule type" value="Genomic_DNA"/>
</dbReference>
<organism evidence="1 2">
    <name type="scientific">Lautropia mirabilis ATCC 51599</name>
    <dbReference type="NCBI Taxonomy" id="887898"/>
    <lineage>
        <taxon>Bacteria</taxon>
        <taxon>Pseudomonadati</taxon>
        <taxon>Pseudomonadota</taxon>
        <taxon>Betaproteobacteria</taxon>
        <taxon>Burkholderiales</taxon>
        <taxon>Burkholderiaceae</taxon>
        <taxon>Lautropia</taxon>
    </lineage>
</organism>
<accession>E7RVI1</accession>
<evidence type="ECO:0000313" key="1">
    <source>
        <dbReference type="EMBL" id="EFV95785.1"/>
    </source>
</evidence>
<sequence length="62" mass="6883">MGRMDRTLRVCDTVMLNDAVAYQRLRIMVIMSNYGFHQDFMGMITGLLPVSSGEAIGVFPGV</sequence>